<dbReference type="Gene3D" id="1.20.120.530">
    <property type="entry name" value="GntR ligand-binding domain-like"/>
    <property type="match status" value="1"/>
</dbReference>
<dbReference type="Proteomes" id="UP000186997">
    <property type="component" value="Unassembled WGS sequence"/>
</dbReference>
<dbReference type="EMBL" id="FTPR01000001">
    <property type="protein sequence ID" value="SIT78181.1"/>
    <property type="molecule type" value="Genomic_DNA"/>
</dbReference>
<dbReference type="Pfam" id="PF00392">
    <property type="entry name" value="GntR"/>
    <property type="match status" value="1"/>
</dbReference>
<evidence type="ECO:0000259" key="4">
    <source>
        <dbReference type="PROSITE" id="PS50949"/>
    </source>
</evidence>
<dbReference type="PRINTS" id="PR00035">
    <property type="entry name" value="HTHGNTR"/>
</dbReference>
<dbReference type="PANTHER" id="PTHR43537">
    <property type="entry name" value="TRANSCRIPTIONAL REGULATOR, GNTR FAMILY"/>
    <property type="match status" value="1"/>
</dbReference>
<keyword evidence="2" id="KW-0238">DNA-binding</keyword>
<evidence type="ECO:0000256" key="1">
    <source>
        <dbReference type="ARBA" id="ARBA00023015"/>
    </source>
</evidence>
<dbReference type="GO" id="GO:0003677">
    <property type="term" value="F:DNA binding"/>
    <property type="evidence" value="ECO:0007669"/>
    <property type="project" value="UniProtKB-KW"/>
</dbReference>
<dbReference type="InterPro" id="IPR036388">
    <property type="entry name" value="WH-like_DNA-bd_sf"/>
</dbReference>
<dbReference type="SUPFAM" id="SSF46785">
    <property type="entry name" value="Winged helix' DNA-binding domain"/>
    <property type="match status" value="1"/>
</dbReference>
<dbReference type="InterPro" id="IPR000524">
    <property type="entry name" value="Tscrpt_reg_HTH_GntR"/>
</dbReference>
<dbReference type="CDD" id="cd07377">
    <property type="entry name" value="WHTH_GntR"/>
    <property type="match status" value="1"/>
</dbReference>
<reference evidence="6" key="1">
    <citation type="submission" date="2017-01" db="EMBL/GenBank/DDBJ databases">
        <authorList>
            <person name="Varghese N."/>
            <person name="Submissions S."/>
        </authorList>
    </citation>
    <scope>NUCLEOTIDE SEQUENCE [LARGE SCALE GENOMIC DNA]</scope>
    <source>
        <strain evidence="6">DSM 29591</strain>
    </source>
</reference>
<dbReference type="Pfam" id="PF07729">
    <property type="entry name" value="FCD"/>
    <property type="match status" value="1"/>
</dbReference>
<evidence type="ECO:0000313" key="5">
    <source>
        <dbReference type="EMBL" id="SIT78181.1"/>
    </source>
</evidence>
<evidence type="ECO:0000256" key="3">
    <source>
        <dbReference type="ARBA" id="ARBA00023163"/>
    </source>
</evidence>
<dbReference type="GO" id="GO:0003700">
    <property type="term" value="F:DNA-binding transcription factor activity"/>
    <property type="evidence" value="ECO:0007669"/>
    <property type="project" value="InterPro"/>
</dbReference>
<dbReference type="OrthoDB" id="7620579at2"/>
<evidence type="ECO:0000256" key="2">
    <source>
        <dbReference type="ARBA" id="ARBA00023125"/>
    </source>
</evidence>
<accession>A0A1R3WJ42</accession>
<organism evidence="5 6">
    <name type="scientific">Yoonia rosea</name>
    <dbReference type="NCBI Taxonomy" id="287098"/>
    <lineage>
        <taxon>Bacteria</taxon>
        <taxon>Pseudomonadati</taxon>
        <taxon>Pseudomonadota</taxon>
        <taxon>Alphaproteobacteria</taxon>
        <taxon>Rhodobacterales</taxon>
        <taxon>Paracoccaceae</taxon>
        <taxon>Yoonia</taxon>
    </lineage>
</organism>
<protein>
    <submittedName>
        <fullName evidence="5">Transcriptional regulator, GntR family</fullName>
    </submittedName>
</protein>
<dbReference type="AlphaFoldDB" id="A0A1R3WJ42"/>
<dbReference type="RefSeq" id="WP_076658400.1">
    <property type="nucleotide sequence ID" value="NZ_FTPR01000001.1"/>
</dbReference>
<dbReference type="InterPro" id="IPR008920">
    <property type="entry name" value="TF_FadR/GntR_C"/>
</dbReference>
<feature type="domain" description="HTH gntR-type" evidence="4">
    <location>
        <begin position="5"/>
        <end position="72"/>
    </location>
</feature>
<proteinExistence type="predicted"/>
<dbReference type="Gene3D" id="1.10.10.10">
    <property type="entry name" value="Winged helix-like DNA-binding domain superfamily/Winged helix DNA-binding domain"/>
    <property type="match status" value="1"/>
</dbReference>
<dbReference type="InterPro" id="IPR036390">
    <property type="entry name" value="WH_DNA-bd_sf"/>
</dbReference>
<evidence type="ECO:0000313" key="6">
    <source>
        <dbReference type="Proteomes" id="UP000186997"/>
    </source>
</evidence>
<dbReference type="SUPFAM" id="SSF48008">
    <property type="entry name" value="GntR ligand-binding domain-like"/>
    <property type="match status" value="1"/>
</dbReference>
<dbReference type="PANTHER" id="PTHR43537:SF24">
    <property type="entry name" value="GLUCONATE OPERON TRANSCRIPTIONAL REPRESSOR"/>
    <property type="match status" value="1"/>
</dbReference>
<name>A0A1R3WJ42_9RHOB</name>
<dbReference type="STRING" id="287098.SAMN05421665_0726"/>
<sequence length="219" mass="24064">MADALPVRQYVVEALRSEILALRFAPGEKLVERRLCEMTGASRTALREGLRQLEAEGLIEIIPNRGPIVPKLTPKNAQDIYQLRGVLEADLSRQAAQSATGRDVIALRAIAEKVTSAMRSGDRKALLAAKSDFYDWLLRLSDNDETTVVMRKLLGRTAIIWPSTVLDDMPANVHGIQTFTDLVDAIAAHDPDRAAHAARVQVLSAGEFALAHMQRSAEM</sequence>
<dbReference type="SMART" id="SM00345">
    <property type="entry name" value="HTH_GNTR"/>
    <property type="match status" value="1"/>
</dbReference>
<keyword evidence="6" id="KW-1185">Reference proteome</keyword>
<keyword evidence="3" id="KW-0804">Transcription</keyword>
<dbReference type="SMART" id="SM00895">
    <property type="entry name" value="FCD"/>
    <property type="match status" value="1"/>
</dbReference>
<gene>
    <name evidence="5" type="ORF">SAMN05421665_0726</name>
</gene>
<dbReference type="PROSITE" id="PS50949">
    <property type="entry name" value="HTH_GNTR"/>
    <property type="match status" value="1"/>
</dbReference>
<keyword evidence="1" id="KW-0805">Transcription regulation</keyword>
<dbReference type="InterPro" id="IPR011711">
    <property type="entry name" value="GntR_C"/>
</dbReference>